<gene>
    <name evidence="1" type="ORF">KSB_83930</name>
</gene>
<evidence type="ECO:0000313" key="2">
    <source>
        <dbReference type="Proteomes" id="UP000654345"/>
    </source>
</evidence>
<proteinExistence type="predicted"/>
<accession>A0ABQ3V4J0</accession>
<dbReference type="EMBL" id="BNJG01000003">
    <property type="protein sequence ID" value="GHO59918.1"/>
    <property type="molecule type" value="Genomic_DNA"/>
</dbReference>
<evidence type="ECO:0000313" key="1">
    <source>
        <dbReference type="EMBL" id="GHO59918.1"/>
    </source>
</evidence>
<dbReference type="RefSeq" id="WP_201376052.1">
    <property type="nucleotide sequence ID" value="NZ_BNJG01000003.1"/>
</dbReference>
<keyword evidence="2" id="KW-1185">Reference proteome</keyword>
<name>A0ABQ3V4J0_9CHLR</name>
<sequence length="76" mass="8436">MRVQIRVKEHLDLSWQSRFEDLCIAHQSDGTSLLSGELPDQAALYGVLLTIRRLGLSLLDLSTSAHLSCKEKGEQG</sequence>
<organism evidence="1 2">
    <name type="scientific">Ktedonobacter robiniae</name>
    <dbReference type="NCBI Taxonomy" id="2778365"/>
    <lineage>
        <taxon>Bacteria</taxon>
        <taxon>Bacillati</taxon>
        <taxon>Chloroflexota</taxon>
        <taxon>Ktedonobacteria</taxon>
        <taxon>Ktedonobacterales</taxon>
        <taxon>Ktedonobacteraceae</taxon>
        <taxon>Ktedonobacter</taxon>
    </lineage>
</organism>
<reference evidence="1 2" key="1">
    <citation type="journal article" date="2021" name="Int. J. Syst. Evol. Microbiol.">
        <title>Reticulibacter mediterranei gen. nov., sp. nov., within the new family Reticulibacteraceae fam. nov., and Ktedonospora formicarum gen. nov., sp. nov., Ktedonobacter robiniae sp. nov., Dictyobacter formicarum sp. nov. and Dictyobacter arantiisoli sp. nov., belonging to the class Ktedonobacteria.</title>
        <authorList>
            <person name="Yabe S."/>
            <person name="Zheng Y."/>
            <person name="Wang C.M."/>
            <person name="Sakai Y."/>
            <person name="Abe K."/>
            <person name="Yokota A."/>
            <person name="Donadio S."/>
            <person name="Cavaletti L."/>
            <person name="Monciardini P."/>
        </authorList>
    </citation>
    <scope>NUCLEOTIDE SEQUENCE [LARGE SCALE GENOMIC DNA]</scope>
    <source>
        <strain evidence="1 2">SOSP1-30</strain>
    </source>
</reference>
<comment type="caution">
    <text evidence="1">The sequence shown here is derived from an EMBL/GenBank/DDBJ whole genome shotgun (WGS) entry which is preliminary data.</text>
</comment>
<dbReference type="Proteomes" id="UP000654345">
    <property type="component" value="Unassembled WGS sequence"/>
</dbReference>
<protein>
    <submittedName>
        <fullName evidence="1">Uncharacterized protein</fullName>
    </submittedName>
</protein>